<dbReference type="AlphaFoldDB" id="F5VFZ5"/>
<sequence length="62" mass="7447">MSRADKYSKQRIDRLKELCVKHPDYLMQDLAEEMGLDVSDVFIIIKSYDLPYNWKIAKHEEE</sequence>
<name>F5VFZ5_9LACO</name>
<proteinExistence type="predicted"/>
<organism evidence="1 2">
    <name type="scientific">Ligilactobacillus salivarius NIAS840</name>
    <dbReference type="NCBI Taxonomy" id="1029822"/>
    <lineage>
        <taxon>Bacteria</taxon>
        <taxon>Bacillati</taxon>
        <taxon>Bacillota</taxon>
        <taxon>Bacilli</taxon>
        <taxon>Lactobacillales</taxon>
        <taxon>Lactobacillaceae</taxon>
        <taxon>Ligilactobacillus</taxon>
    </lineage>
</organism>
<evidence type="ECO:0000313" key="2">
    <source>
        <dbReference type="Proteomes" id="UP000006227"/>
    </source>
</evidence>
<evidence type="ECO:0000313" key="1">
    <source>
        <dbReference type="EMBL" id="EGL98284.1"/>
    </source>
</evidence>
<gene>
    <name evidence="1" type="ORF">NIAS840_01715</name>
</gene>
<dbReference type="Proteomes" id="UP000006227">
    <property type="component" value="Unassembled WGS sequence"/>
</dbReference>
<dbReference type="EMBL" id="AFMN01000002">
    <property type="protein sequence ID" value="EGL98284.1"/>
    <property type="molecule type" value="Genomic_DNA"/>
</dbReference>
<dbReference type="RefSeq" id="WP_004563979.1">
    <property type="nucleotide sequence ID" value="NZ_AFMN01000002.1"/>
</dbReference>
<reference evidence="1 2" key="1">
    <citation type="journal article" date="2011" name="J. Bacteriol.">
        <title>Genome Sequence of Lactobacillus salivarius NIAS840, Isolated from Chicken Intestine.</title>
        <authorList>
            <person name="Ham J.S."/>
            <person name="Kim H.W."/>
            <person name="Seol K.H."/>
            <person name="Jang A."/>
            <person name="Jeong S.G."/>
            <person name="Oh M.H."/>
            <person name="Kim D.H."/>
            <person name="Kang D.K."/>
            <person name="Kim G.B."/>
            <person name="Cha C.J."/>
        </authorList>
    </citation>
    <scope>NUCLEOTIDE SEQUENCE [LARGE SCALE GENOMIC DNA]</scope>
    <source>
        <strain evidence="1 2">NIAS840</strain>
    </source>
</reference>
<protein>
    <submittedName>
        <fullName evidence="1">Uncharacterized protein</fullName>
    </submittedName>
</protein>
<accession>F5VFZ5</accession>
<comment type="caution">
    <text evidence="1">The sequence shown here is derived from an EMBL/GenBank/DDBJ whole genome shotgun (WGS) entry which is preliminary data.</text>
</comment>